<feature type="domain" description="ABC transporter" evidence="4">
    <location>
        <begin position="3"/>
        <end position="235"/>
    </location>
</feature>
<reference evidence="5 6" key="1">
    <citation type="submission" date="2019-02" db="EMBL/GenBank/DDBJ databases">
        <title>Draft genome sequence of Amycolatopsis sp. 8-3EHSu isolated from roots of Suaeda maritima.</title>
        <authorList>
            <person name="Duangmal K."/>
            <person name="Chantavorakit T."/>
        </authorList>
    </citation>
    <scope>NUCLEOTIDE SEQUENCE [LARGE SCALE GENOMIC DNA]</scope>
    <source>
        <strain evidence="5 6">8-3EHSu</strain>
    </source>
</reference>
<evidence type="ECO:0000259" key="4">
    <source>
        <dbReference type="PROSITE" id="PS50893"/>
    </source>
</evidence>
<dbReference type="CDD" id="cd03214">
    <property type="entry name" value="ABC_Iron-Siderophores_B12_Hemin"/>
    <property type="match status" value="1"/>
</dbReference>
<keyword evidence="3 5" id="KW-0067">ATP-binding</keyword>
<comment type="caution">
    <text evidence="5">The sequence shown here is derived from an EMBL/GenBank/DDBJ whole genome shotgun (WGS) entry which is preliminary data.</text>
</comment>
<dbReference type="PANTHER" id="PTHR42794:SF2">
    <property type="entry name" value="ABC TRANSPORTER ATP-BINDING PROTEIN"/>
    <property type="match status" value="1"/>
</dbReference>
<evidence type="ECO:0000313" key="6">
    <source>
        <dbReference type="Proteomes" id="UP000292003"/>
    </source>
</evidence>
<evidence type="ECO:0000256" key="2">
    <source>
        <dbReference type="ARBA" id="ARBA00022741"/>
    </source>
</evidence>
<dbReference type="PROSITE" id="PS00211">
    <property type="entry name" value="ABC_TRANSPORTER_1"/>
    <property type="match status" value="1"/>
</dbReference>
<gene>
    <name evidence="5" type="ORF">EWH70_22365</name>
</gene>
<dbReference type="PANTHER" id="PTHR42794">
    <property type="entry name" value="HEMIN IMPORT ATP-BINDING PROTEIN HMUV"/>
    <property type="match status" value="1"/>
</dbReference>
<dbReference type="Gene3D" id="3.40.50.300">
    <property type="entry name" value="P-loop containing nucleotide triphosphate hydrolases"/>
    <property type="match status" value="1"/>
</dbReference>
<evidence type="ECO:0000313" key="5">
    <source>
        <dbReference type="EMBL" id="RZQ61871.1"/>
    </source>
</evidence>
<dbReference type="SUPFAM" id="SSF52540">
    <property type="entry name" value="P-loop containing nucleoside triphosphate hydrolases"/>
    <property type="match status" value="1"/>
</dbReference>
<name>A0A4Q7J319_9PSEU</name>
<keyword evidence="1" id="KW-0813">Transport</keyword>
<dbReference type="InterPro" id="IPR003439">
    <property type="entry name" value="ABC_transporter-like_ATP-bd"/>
</dbReference>
<dbReference type="GO" id="GO:0005524">
    <property type="term" value="F:ATP binding"/>
    <property type="evidence" value="ECO:0007669"/>
    <property type="project" value="UniProtKB-KW"/>
</dbReference>
<keyword evidence="2" id="KW-0547">Nucleotide-binding</keyword>
<evidence type="ECO:0000256" key="3">
    <source>
        <dbReference type="ARBA" id="ARBA00022840"/>
    </source>
</evidence>
<dbReference type="FunFam" id="3.40.50.300:FF:000134">
    <property type="entry name" value="Iron-enterobactin ABC transporter ATP-binding protein"/>
    <property type="match status" value="1"/>
</dbReference>
<dbReference type="InterPro" id="IPR027417">
    <property type="entry name" value="P-loop_NTPase"/>
</dbReference>
<dbReference type="AlphaFoldDB" id="A0A4Q7J319"/>
<evidence type="ECO:0000256" key="1">
    <source>
        <dbReference type="ARBA" id="ARBA00022448"/>
    </source>
</evidence>
<dbReference type="EMBL" id="SFCC01000011">
    <property type="protein sequence ID" value="RZQ61871.1"/>
    <property type="molecule type" value="Genomic_DNA"/>
</dbReference>
<dbReference type="Proteomes" id="UP000292003">
    <property type="component" value="Unassembled WGS sequence"/>
</dbReference>
<keyword evidence="6" id="KW-1185">Reference proteome</keyword>
<proteinExistence type="predicted"/>
<dbReference type="Pfam" id="PF00005">
    <property type="entry name" value="ABC_tran"/>
    <property type="match status" value="1"/>
</dbReference>
<dbReference type="OrthoDB" id="4131at2"/>
<organism evidence="5 6">
    <name type="scientific">Amycolatopsis suaedae</name>
    <dbReference type="NCBI Taxonomy" id="2510978"/>
    <lineage>
        <taxon>Bacteria</taxon>
        <taxon>Bacillati</taxon>
        <taxon>Actinomycetota</taxon>
        <taxon>Actinomycetes</taxon>
        <taxon>Pseudonocardiales</taxon>
        <taxon>Pseudonocardiaceae</taxon>
        <taxon>Amycolatopsis</taxon>
    </lineage>
</organism>
<dbReference type="SMART" id="SM00382">
    <property type="entry name" value="AAA"/>
    <property type="match status" value="1"/>
</dbReference>
<protein>
    <submittedName>
        <fullName evidence="5">ABC transporter ATP-binding protein</fullName>
    </submittedName>
</protein>
<accession>A0A4Q7J319</accession>
<dbReference type="GO" id="GO:0016887">
    <property type="term" value="F:ATP hydrolysis activity"/>
    <property type="evidence" value="ECO:0007669"/>
    <property type="project" value="InterPro"/>
</dbReference>
<sequence>MALRLRDIRVELGGRQILAGASVLAAAGEVTGLVGPNGSGKSTLLRTVYRHLRPASGQVLLDEVDVWDLRPREAARDIASVPQETRAEFDITAREMVAMGRTPHKHPFAAATARDAEIVREALERVDALPLAGRHYATLSGGERQRVLLARALAQQTRVLVLDEPTNHLDARHQLDLMRLVRDLGMTTVMAVHDLNLAATYCDRLHVLRAGEVVASGPPEDVLTPGLLRSVFEVDADVIPHPRTGRPHLILSSLSTVEGGEPA</sequence>
<dbReference type="PROSITE" id="PS50893">
    <property type="entry name" value="ABC_TRANSPORTER_2"/>
    <property type="match status" value="1"/>
</dbReference>
<dbReference type="InterPro" id="IPR003593">
    <property type="entry name" value="AAA+_ATPase"/>
</dbReference>
<dbReference type="InterPro" id="IPR017871">
    <property type="entry name" value="ABC_transporter-like_CS"/>
</dbReference>